<comment type="caution">
    <text evidence="1">The sequence shown here is derived from an EMBL/GenBank/DDBJ whole genome shotgun (WGS) entry which is preliminary data.</text>
</comment>
<evidence type="ECO:0000313" key="2">
    <source>
        <dbReference type="Proteomes" id="UP001529085"/>
    </source>
</evidence>
<reference evidence="1 2" key="1">
    <citation type="submission" date="2023-03" db="EMBL/GenBank/DDBJ databases">
        <title>Strain YYF002 represents a novel species in the genus Winogradskyella isolated from seawater.</title>
        <authorList>
            <person name="Fu Z.-Y."/>
        </authorList>
    </citation>
    <scope>NUCLEOTIDE SEQUENCE [LARGE SCALE GENOMIC DNA]</scope>
    <source>
        <strain evidence="1 2">YYF002</strain>
    </source>
</reference>
<keyword evidence="2" id="KW-1185">Reference proteome</keyword>
<sequence>MTKKILLGIFILIGLISCTNDDDNNNLDEEAICDSTNTIFSQLYNDLSSTSSNIEETTMDTETHSYNFEVSENKIICQIGYQSLPSFSSTPYLIEVYDNTSNTLLYSDNHIFSSISTDYISIMPIQILVGHSYTIRRTQNNSGNNVANLIGRIIYGNSTFPNNFEELTITSSSFYGGGNPGNDFWGIPYIDIVFQD</sequence>
<evidence type="ECO:0008006" key="3">
    <source>
        <dbReference type="Google" id="ProtNLM"/>
    </source>
</evidence>
<accession>A0ABT6FX82</accession>
<organism evidence="1 2">
    <name type="scientific">Winogradskyella marincola</name>
    <dbReference type="NCBI Taxonomy" id="3037795"/>
    <lineage>
        <taxon>Bacteria</taxon>
        <taxon>Pseudomonadati</taxon>
        <taxon>Bacteroidota</taxon>
        <taxon>Flavobacteriia</taxon>
        <taxon>Flavobacteriales</taxon>
        <taxon>Flavobacteriaceae</taxon>
        <taxon>Winogradskyella</taxon>
    </lineage>
</organism>
<evidence type="ECO:0000313" key="1">
    <source>
        <dbReference type="EMBL" id="MDG4714402.1"/>
    </source>
</evidence>
<dbReference type="Proteomes" id="UP001529085">
    <property type="component" value="Unassembled WGS sequence"/>
</dbReference>
<gene>
    <name evidence="1" type="ORF">P7122_00830</name>
</gene>
<dbReference type="PROSITE" id="PS51257">
    <property type="entry name" value="PROKAR_LIPOPROTEIN"/>
    <property type="match status" value="1"/>
</dbReference>
<dbReference type="RefSeq" id="WP_278003890.1">
    <property type="nucleotide sequence ID" value="NZ_JARSBN010000001.1"/>
</dbReference>
<proteinExistence type="predicted"/>
<protein>
    <recommendedName>
        <fullName evidence="3">DUF4082 domain-containing protein</fullName>
    </recommendedName>
</protein>
<name>A0ABT6FX82_9FLAO</name>
<dbReference type="EMBL" id="JARSBN010000001">
    <property type="protein sequence ID" value="MDG4714402.1"/>
    <property type="molecule type" value="Genomic_DNA"/>
</dbReference>